<name>A0A4Q9Y3H7_9LACO</name>
<dbReference type="EMBL" id="CP032744">
    <property type="protein sequence ID" value="AYJ38459.1"/>
    <property type="molecule type" value="Genomic_DNA"/>
</dbReference>
<dbReference type="Pfam" id="PF03413">
    <property type="entry name" value="PepSY"/>
    <property type="match status" value="2"/>
</dbReference>
<dbReference type="InterPro" id="IPR025711">
    <property type="entry name" value="PepSY"/>
</dbReference>
<evidence type="ECO:0000313" key="5">
    <source>
        <dbReference type="EMBL" id="TBX44093.1"/>
    </source>
</evidence>
<proteinExistence type="predicted"/>
<reference evidence="4 6" key="1">
    <citation type="submission" date="2018-10" db="EMBL/GenBank/DDBJ databases">
        <title>Genome seuquencing of Lactobacillus species.</title>
        <authorList>
            <person name="Baek C."/>
            <person name="Yi H."/>
        </authorList>
    </citation>
    <scope>NUCLEOTIDE SEQUENCE [LARGE SCALE GENOMIC DNA]</scope>
    <source>
        <strain evidence="4 6">DSM 10667</strain>
    </source>
</reference>
<accession>A0A4Q9Y3H7</accession>
<evidence type="ECO:0000259" key="3">
    <source>
        <dbReference type="Pfam" id="PF03413"/>
    </source>
</evidence>
<dbReference type="Proteomes" id="UP000277896">
    <property type="component" value="Chromosome"/>
</dbReference>
<protein>
    <recommendedName>
        <fullName evidence="3">PepSY domain-containing protein</fullName>
    </recommendedName>
</protein>
<feature type="chain" id="PRO_5039016983" description="PepSY domain-containing protein" evidence="2">
    <location>
        <begin position="22"/>
        <end position="196"/>
    </location>
</feature>
<dbReference type="Gene3D" id="3.10.450.40">
    <property type="match status" value="2"/>
</dbReference>
<gene>
    <name evidence="5" type="ORF">EUZ87_06670</name>
    <name evidence="4" type="ORF">LP667_06375</name>
</gene>
<evidence type="ECO:0000313" key="6">
    <source>
        <dbReference type="Proteomes" id="UP000277896"/>
    </source>
</evidence>
<feature type="domain" description="PepSY" evidence="3">
    <location>
        <begin position="135"/>
        <end position="193"/>
    </location>
</feature>
<feature type="domain" description="PepSY" evidence="3">
    <location>
        <begin position="53"/>
        <end position="111"/>
    </location>
</feature>
<feature type="region of interest" description="Disordered" evidence="1">
    <location>
        <begin position="29"/>
        <end position="48"/>
    </location>
</feature>
<keyword evidence="2" id="KW-0732">Signal</keyword>
<dbReference type="PROSITE" id="PS51257">
    <property type="entry name" value="PROKAR_LIPOPROTEIN"/>
    <property type="match status" value="1"/>
</dbReference>
<feature type="signal peptide" evidence="2">
    <location>
        <begin position="1"/>
        <end position="21"/>
    </location>
</feature>
<reference evidence="5 7" key="2">
    <citation type="submission" date="2019-01" db="EMBL/GenBank/DDBJ databases">
        <title>Draft genome sequence of Lactobacillus paraplantarum OSY-TC318, a Producer of the novel lantibiotic Paraplantaracin TC318.</title>
        <authorList>
            <person name="Hussein W.E."/>
            <person name="Huang E."/>
            <person name="Yousef A.E."/>
        </authorList>
    </citation>
    <scope>NUCLEOTIDE SEQUENCE [LARGE SCALE GENOMIC DNA]</scope>
    <source>
        <strain evidence="5 7">OSY-TC318</strain>
    </source>
</reference>
<feature type="compositionally biased region" description="Low complexity" evidence="1">
    <location>
        <begin position="36"/>
        <end position="48"/>
    </location>
</feature>
<evidence type="ECO:0000256" key="1">
    <source>
        <dbReference type="SAM" id="MobiDB-lite"/>
    </source>
</evidence>
<sequence>MEMTIKGYGLGIMLLSVALLAGCTSNQSVKNNDNRQQSSSQSSSAKSVTATTKVSLTAAIKAFQQQYPDASITSIELETKLGRPVYTLEGDGGTQEHELQLNGRTGKVISKKSEQLDQEDQADHKANQLNLSKVISPSKAVAIAVHDRNGGHATELKLDKETGITYWEVQVRQGQRQVDVKIDAHKGSILETEHDD</sequence>
<evidence type="ECO:0000313" key="4">
    <source>
        <dbReference type="EMBL" id="AYJ38459.1"/>
    </source>
</evidence>
<dbReference type="EMBL" id="SEHH01000055">
    <property type="protein sequence ID" value="TBX44093.1"/>
    <property type="molecule type" value="Genomic_DNA"/>
</dbReference>
<evidence type="ECO:0000256" key="2">
    <source>
        <dbReference type="SAM" id="SignalP"/>
    </source>
</evidence>
<dbReference type="Proteomes" id="UP000292648">
    <property type="component" value="Unassembled WGS sequence"/>
</dbReference>
<organism evidence="5 7">
    <name type="scientific">Lactiplantibacillus paraplantarum</name>
    <dbReference type="NCBI Taxonomy" id="60520"/>
    <lineage>
        <taxon>Bacteria</taxon>
        <taxon>Bacillati</taxon>
        <taxon>Bacillota</taxon>
        <taxon>Bacilli</taxon>
        <taxon>Lactobacillales</taxon>
        <taxon>Lactobacillaceae</taxon>
        <taxon>Lactiplantibacillus</taxon>
    </lineage>
</organism>
<dbReference type="AlphaFoldDB" id="A0A4Q9Y3H7"/>
<evidence type="ECO:0000313" key="7">
    <source>
        <dbReference type="Proteomes" id="UP000292648"/>
    </source>
</evidence>